<proteinExistence type="predicted"/>
<dbReference type="Proteomes" id="UP001329825">
    <property type="component" value="Chromosome 8"/>
</dbReference>
<keyword evidence="3" id="KW-1185">Reference proteome</keyword>
<feature type="domain" description="ABM" evidence="1">
    <location>
        <begin position="3"/>
        <end position="91"/>
    </location>
</feature>
<dbReference type="SUPFAM" id="SSF54909">
    <property type="entry name" value="Dimeric alpha+beta barrel"/>
    <property type="match status" value="1"/>
</dbReference>
<evidence type="ECO:0000259" key="1">
    <source>
        <dbReference type="PROSITE" id="PS51725"/>
    </source>
</evidence>
<evidence type="ECO:0000313" key="2">
    <source>
        <dbReference type="EMBL" id="WRT69207.1"/>
    </source>
</evidence>
<dbReference type="PANTHER" id="PTHR38052">
    <property type="entry name" value="EXPRESSED PROTEIN"/>
    <property type="match status" value="1"/>
</dbReference>
<dbReference type="Pfam" id="PF03992">
    <property type="entry name" value="ABM"/>
    <property type="match status" value="1"/>
</dbReference>
<accession>A0ABZ1D978</accession>
<dbReference type="RefSeq" id="XP_062793946.1">
    <property type="nucleotide sequence ID" value="XM_062937895.1"/>
</dbReference>
<gene>
    <name evidence="2" type="ORF">IL334_006191</name>
</gene>
<organism evidence="2 3">
    <name type="scientific">Kwoniella shivajii</name>
    <dbReference type="NCBI Taxonomy" id="564305"/>
    <lineage>
        <taxon>Eukaryota</taxon>
        <taxon>Fungi</taxon>
        <taxon>Dikarya</taxon>
        <taxon>Basidiomycota</taxon>
        <taxon>Agaricomycotina</taxon>
        <taxon>Tremellomycetes</taxon>
        <taxon>Tremellales</taxon>
        <taxon>Cryptococcaceae</taxon>
        <taxon>Kwoniella</taxon>
    </lineage>
</organism>
<dbReference type="EMBL" id="CP141888">
    <property type="protein sequence ID" value="WRT69207.1"/>
    <property type="molecule type" value="Genomic_DNA"/>
</dbReference>
<dbReference type="PANTHER" id="PTHR38052:SF1">
    <property type="entry name" value="ABM DOMAIN-CONTAINING PROTEIN"/>
    <property type="match status" value="1"/>
</dbReference>
<dbReference type="InterPro" id="IPR011008">
    <property type="entry name" value="Dimeric_a/b-barrel"/>
</dbReference>
<dbReference type="GeneID" id="87958321"/>
<sequence>MVYMVIVFVEAKVESIEAVKSRMTEAGKIYEKDPGTIEFSLQQDVSNPQKFILVERYDKQSSHADHKQNPIFEETMKWLKENVTKPNEPHHINL</sequence>
<evidence type="ECO:0000313" key="3">
    <source>
        <dbReference type="Proteomes" id="UP001329825"/>
    </source>
</evidence>
<dbReference type="Gene3D" id="3.30.70.100">
    <property type="match status" value="1"/>
</dbReference>
<protein>
    <recommendedName>
        <fullName evidence="1">ABM domain-containing protein</fullName>
    </recommendedName>
</protein>
<name>A0ABZ1D978_9TREE</name>
<reference evidence="2 3" key="1">
    <citation type="submission" date="2024-01" db="EMBL/GenBank/DDBJ databases">
        <title>Comparative genomics of Cryptococcus and Kwoniella reveals pathogenesis evolution and contrasting modes of karyotype evolution via chromosome fusion or intercentromeric recombination.</title>
        <authorList>
            <person name="Coelho M.A."/>
            <person name="David-Palma M."/>
            <person name="Shea T."/>
            <person name="Bowers K."/>
            <person name="McGinley-Smith S."/>
            <person name="Mohammad A.W."/>
            <person name="Gnirke A."/>
            <person name="Yurkov A.M."/>
            <person name="Nowrousian M."/>
            <person name="Sun S."/>
            <person name="Cuomo C.A."/>
            <person name="Heitman J."/>
        </authorList>
    </citation>
    <scope>NUCLEOTIDE SEQUENCE [LARGE SCALE GENOMIC DNA]</scope>
    <source>
        <strain evidence="2">CBS 11374</strain>
    </source>
</reference>
<dbReference type="PROSITE" id="PS51725">
    <property type="entry name" value="ABM"/>
    <property type="match status" value="1"/>
</dbReference>
<dbReference type="InterPro" id="IPR007138">
    <property type="entry name" value="ABM_dom"/>
</dbReference>